<organism evidence="1">
    <name type="scientific">Arundo donax</name>
    <name type="common">Giant reed</name>
    <name type="synonym">Donax arundinaceus</name>
    <dbReference type="NCBI Taxonomy" id="35708"/>
    <lineage>
        <taxon>Eukaryota</taxon>
        <taxon>Viridiplantae</taxon>
        <taxon>Streptophyta</taxon>
        <taxon>Embryophyta</taxon>
        <taxon>Tracheophyta</taxon>
        <taxon>Spermatophyta</taxon>
        <taxon>Magnoliopsida</taxon>
        <taxon>Liliopsida</taxon>
        <taxon>Poales</taxon>
        <taxon>Poaceae</taxon>
        <taxon>PACMAD clade</taxon>
        <taxon>Arundinoideae</taxon>
        <taxon>Arundineae</taxon>
        <taxon>Arundo</taxon>
    </lineage>
</organism>
<name>A0A0A9AX28_ARUDO</name>
<dbReference type="AlphaFoldDB" id="A0A0A9AX28"/>
<dbReference type="EMBL" id="GBRH01246288">
    <property type="protein sequence ID" value="JAD51607.1"/>
    <property type="molecule type" value="Transcribed_RNA"/>
</dbReference>
<reference evidence="1" key="2">
    <citation type="journal article" date="2015" name="Data Brief">
        <title>Shoot transcriptome of the giant reed, Arundo donax.</title>
        <authorList>
            <person name="Barrero R.A."/>
            <person name="Guerrero F.D."/>
            <person name="Moolhuijzen P."/>
            <person name="Goolsby J.A."/>
            <person name="Tidwell J."/>
            <person name="Bellgard S.E."/>
            <person name="Bellgard M.I."/>
        </authorList>
    </citation>
    <scope>NUCLEOTIDE SEQUENCE</scope>
    <source>
        <tissue evidence="1">Shoot tissue taken approximately 20 cm above the soil surface</tissue>
    </source>
</reference>
<proteinExistence type="predicted"/>
<reference evidence="1" key="1">
    <citation type="submission" date="2014-09" db="EMBL/GenBank/DDBJ databases">
        <authorList>
            <person name="Magalhaes I.L.F."/>
            <person name="Oliveira U."/>
            <person name="Santos F.R."/>
            <person name="Vidigal T.H.D.A."/>
            <person name="Brescovit A.D."/>
            <person name="Santos A.J."/>
        </authorList>
    </citation>
    <scope>NUCLEOTIDE SEQUENCE</scope>
    <source>
        <tissue evidence="1">Shoot tissue taken approximately 20 cm above the soil surface</tissue>
    </source>
</reference>
<sequence length="44" mass="5030">MSSLIAYGRCISCSIYYRQTYEICCLLVSFICEAVYTPKVMGYS</sequence>
<protein>
    <submittedName>
        <fullName evidence="1">Uncharacterized protein</fullName>
    </submittedName>
</protein>
<accession>A0A0A9AX28</accession>
<evidence type="ECO:0000313" key="1">
    <source>
        <dbReference type="EMBL" id="JAD51607.1"/>
    </source>
</evidence>